<feature type="domain" description="C2H2-type" evidence="6">
    <location>
        <begin position="125"/>
        <end position="148"/>
    </location>
</feature>
<evidence type="ECO:0000256" key="4">
    <source>
        <dbReference type="ARBA" id="ARBA00022833"/>
    </source>
</evidence>
<keyword evidence="8" id="KW-1185">Reference proteome</keyword>
<comment type="caution">
    <text evidence="7">The sequence shown here is derived from an EMBL/GenBank/DDBJ whole genome shotgun (WGS) entry which is preliminary data.</text>
</comment>
<feature type="compositionally biased region" description="Basic and acidic residues" evidence="5">
    <location>
        <begin position="275"/>
        <end position="284"/>
    </location>
</feature>
<evidence type="ECO:0000313" key="7">
    <source>
        <dbReference type="EMBL" id="CAG8971727.1"/>
    </source>
</evidence>
<dbReference type="PROSITE" id="PS00028">
    <property type="entry name" value="ZINC_FINGER_C2H2_1"/>
    <property type="match status" value="1"/>
</dbReference>
<dbReference type="EMBL" id="CAJVRM010000027">
    <property type="protein sequence ID" value="CAG8971727.1"/>
    <property type="molecule type" value="Genomic_DNA"/>
</dbReference>
<protein>
    <recommendedName>
        <fullName evidence="6">C2H2-type domain-containing protein</fullName>
    </recommendedName>
</protein>
<accession>A0A9N9LFL8</accession>
<dbReference type="InterPro" id="IPR013087">
    <property type="entry name" value="Znf_C2H2_type"/>
</dbReference>
<gene>
    <name evidence="7" type="ORF">HYALB_00007207</name>
</gene>
<evidence type="ECO:0000313" key="8">
    <source>
        <dbReference type="Proteomes" id="UP000701801"/>
    </source>
</evidence>
<feature type="region of interest" description="Disordered" evidence="5">
    <location>
        <begin position="275"/>
        <end position="301"/>
    </location>
</feature>
<keyword evidence="2" id="KW-0677">Repeat</keyword>
<reference evidence="7" key="1">
    <citation type="submission" date="2021-07" db="EMBL/GenBank/DDBJ databases">
        <authorList>
            <person name="Durling M."/>
        </authorList>
    </citation>
    <scope>NUCLEOTIDE SEQUENCE</scope>
</reference>
<evidence type="ECO:0000256" key="2">
    <source>
        <dbReference type="ARBA" id="ARBA00022737"/>
    </source>
</evidence>
<dbReference type="PANTHER" id="PTHR24409:SF295">
    <property type="entry name" value="AZ2-RELATED"/>
    <property type="match status" value="1"/>
</dbReference>
<dbReference type="OrthoDB" id="2687452at2759"/>
<evidence type="ECO:0000256" key="5">
    <source>
        <dbReference type="SAM" id="MobiDB-lite"/>
    </source>
</evidence>
<dbReference type="SMART" id="SM00355">
    <property type="entry name" value="ZnF_C2H2"/>
    <property type="match status" value="4"/>
</dbReference>
<evidence type="ECO:0000256" key="1">
    <source>
        <dbReference type="ARBA" id="ARBA00022723"/>
    </source>
</evidence>
<dbReference type="PANTHER" id="PTHR24409">
    <property type="entry name" value="ZINC FINGER PROTEIN 142"/>
    <property type="match status" value="1"/>
</dbReference>
<keyword evidence="1" id="KW-0479">Metal-binding</keyword>
<proteinExistence type="predicted"/>
<dbReference type="GO" id="GO:0000977">
    <property type="term" value="F:RNA polymerase II transcription regulatory region sequence-specific DNA binding"/>
    <property type="evidence" value="ECO:0007669"/>
    <property type="project" value="TreeGrafter"/>
</dbReference>
<dbReference type="AlphaFoldDB" id="A0A9N9LFL8"/>
<sequence>MSEPFDDQAFNFNDWMNLPEDQSFMDLDPSFDSMLPVEGGMDLGGRLRDMRAATWAPLVNSDHRNKIQSSVESATQSQPPALAAKEIFIQACVSCNEVFEGASEYHAQYFLLSHAKKASHAGLACSIRGCDQVFLDYRERDAHQKRPHTLGHGRRPTAAPHDCIQCGGSSSSKADLLRHAKEQQHQPYACECGASFSRLDVPNRHLDKFSDEEPKYPCKYCKRHRGPEGFRRHDHLLQHMRNYHHHDIESKNILKYSFPVCSYPECPEYRDDSFTKMSRKEQDQNKPSSSRSAYTKHMRDAHNETPYPCDIPGCLRVGRKGYFREKDLIKHRKDEHPGSDAYQVISRPMRTNCLGCGVSLDPSSLNHHPCTWKRNK</sequence>
<evidence type="ECO:0000256" key="3">
    <source>
        <dbReference type="ARBA" id="ARBA00022771"/>
    </source>
</evidence>
<name>A0A9N9LFL8_9HELO</name>
<dbReference type="GO" id="GO:0000981">
    <property type="term" value="F:DNA-binding transcription factor activity, RNA polymerase II-specific"/>
    <property type="evidence" value="ECO:0007669"/>
    <property type="project" value="TreeGrafter"/>
</dbReference>
<dbReference type="GO" id="GO:0008270">
    <property type="term" value="F:zinc ion binding"/>
    <property type="evidence" value="ECO:0007669"/>
    <property type="project" value="UniProtKB-KW"/>
</dbReference>
<dbReference type="GO" id="GO:0005634">
    <property type="term" value="C:nucleus"/>
    <property type="evidence" value="ECO:0007669"/>
    <property type="project" value="TreeGrafter"/>
</dbReference>
<evidence type="ECO:0000259" key="6">
    <source>
        <dbReference type="PROSITE" id="PS00028"/>
    </source>
</evidence>
<keyword evidence="3" id="KW-0863">Zinc-finger</keyword>
<keyword evidence="4" id="KW-0862">Zinc</keyword>
<dbReference type="Gene3D" id="3.30.160.60">
    <property type="entry name" value="Classic Zinc Finger"/>
    <property type="match status" value="1"/>
</dbReference>
<organism evidence="7 8">
    <name type="scientific">Hymenoscyphus albidus</name>
    <dbReference type="NCBI Taxonomy" id="595503"/>
    <lineage>
        <taxon>Eukaryota</taxon>
        <taxon>Fungi</taxon>
        <taxon>Dikarya</taxon>
        <taxon>Ascomycota</taxon>
        <taxon>Pezizomycotina</taxon>
        <taxon>Leotiomycetes</taxon>
        <taxon>Helotiales</taxon>
        <taxon>Helotiaceae</taxon>
        <taxon>Hymenoscyphus</taxon>
    </lineage>
</organism>
<dbReference type="Proteomes" id="UP000701801">
    <property type="component" value="Unassembled WGS sequence"/>
</dbReference>